<dbReference type="AlphaFoldDB" id="A0A3B4VNA4"/>
<dbReference type="GO" id="GO:0061371">
    <property type="term" value="P:determination of heart left/right asymmetry"/>
    <property type="evidence" value="ECO:0007669"/>
    <property type="project" value="TreeGrafter"/>
</dbReference>
<dbReference type="InterPro" id="IPR006207">
    <property type="entry name" value="Cys_knot_C"/>
</dbReference>
<dbReference type="PIRSF" id="PIRSF027807">
    <property type="entry name" value="Cerberus"/>
    <property type="match status" value="1"/>
</dbReference>
<dbReference type="GO" id="GO:0005576">
    <property type="term" value="C:extracellular region"/>
    <property type="evidence" value="ECO:0007669"/>
    <property type="project" value="UniProtKB-SubCell"/>
</dbReference>
<evidence type="ECO:0000313" key="9">
    <source>
        <dbReference type="Ensembl" id="ENSSDUP00000032456.1"/>
    </source>
</evidence>
<dbReference type="STRING" id="41447.ENSSDUP00000032456"/>
<dbReference type="Gene3D" id="2.10.90.10">
    <property type="entry name" value="Cystine-knot cytokines"/>
    <property type="match status" value="1"/>
</dbReference>
<dbReference type="Proteomes" id="UP000261420">
    <property type="component" value="Unplaced"/>
</dbReference>
<organism evidence="9 10">
    <name type="scientific">Seriola dumerili</name>
    <name type="common">Greater amberjack</name>
    <name type="synonym">Caranx dumerili</name>
    <dbReference type="NCBI Taxonomy" id="41447"/>
    <lineage>
        <taxon>Eukaryota</taxon>
        <taxon>Metazoa</taxon>
        <taxon>Chordata</taxon>
        <taxon>Craniata</taxon>
        <taxon>Vertebrata</taxon>
        <taxon>Euteleostomi</taxon>
        <taxon>Actinopterygii</taxon>
        <taxon>Neopterygii</taxon>
        <taxon>Teleostei</taxon>
        <taxon>Neoteleostei</taxon>
        <taxon>Acanthomorphata</taxon>
        <taxon>Carangaria</taxon>
        <taxon>Carangiformes</taxon>
        <taxon>Carangidae</taxon>
        <taxon>Seriola</taxon>
    </lineage>
</organism>
<evidence type="ECO:0000256" key="5">
    <source>
        <dbReference type="ARBA" id="ARBA00023157"/>
    </source>
</evidence>
<feature type="region of interest" description="Disordered" evidence="7">
    <location>
        <begin position="92"/>
        <end position="115"/>
    </location>
</feature>
<dbReference type="PANTHER" id="PTHR15273">
    <property type="entry name" value="DAN DOMAIN FAMILY MEMBER 5"/>
    <property type="match status" value="1"/>
</dbReference>
<name>A0A3B4VNA4_SERDU</name>
<feature type="signal peptide" evidence="6">
    <location>
        <begin position="1"/>
        <end position="19"/>
    </location>
</feature>
<dbReference type="InterPro" id="IPR029034">
    <property type="entry name" value="Cystine-knot_cytokine"/>
</dbReference>
<dbReference type="Ensembl" id="ENSSDUT00000033012.1">
    <property type="protein sequence ID" value="ENSSDUP00000032456.1"/>
    <property type="gene ID" value="ENSSDUG00000023316.1"/>
</dbReference>
<dbReference type="InterPro" id="IPR004133">
    <property type="entry name" value="DAN_dom"/>
</dbReference>
<dbReference type="Pfam" id="PF03045">
    <property type="entry name" value="DAN"/>
    <property type="match status" value="1"/>
</dbReference>
<dbReference type="CTD" id="199699"/>
<comment type="similarity">
    <text evidence="2 6">Belongs to the DAN family.</text>
</comment>
<dbReference type="GeneID" id="111237700"/>
<evidence type="ECO:0000256" key="6">
    <source>
        <dbReference type="PIRNR" id="PIRNR027807"/>
    </source>
</evidence>
<evidence type="ECO:0000313" key="10">
    <source>
        <dbReference type="Proteomes" id="UP000261420"/>
    </source>
</evidence>
<reference evidence="9" key="1">
    <citation type="submission" date="2025-08" db="UniProtKB">
        <authorList>
            <consortium name="Ensembl"/>
        </authorList>
    </citation>
    <scope>IDENTIFICATION</scope>
</reference>
<comment type="subcellular location">
    <subcellularLocation>
        <location evidence="1 6">Secreted</location>
    </subcellularLocation>
</comment>
<evidence type="ECO:0000256" key="4">
    <source>
        <dbReference type="ARBA" id="ARBA00022729"/>
    </source>
</evidence>
<protein>
    <submittedName>
        <fullName evidence="9">DAN domain family, member 5</fullName>
    </submittedName>
</protein>
<feature type="domain" description="CTCK" evidence="8">
    <location>
        <begin position="155"/>
        <end position="247"/>
    </location>
</feature>
<evidence type="ECO:0000256" key="7">
    <source>
        <dbReference type="SAM" id="MobiDB-lite"/>
    </source>
</evidence>
<dbReference type="SMART" id="SM00041">
    <property type="entry name" value="CT"/>
    <property type="match status" value="1"/>
</dbReference>
<proteinExistence type="inferred from homology"/>
<evidence type="ECO:0000256" key="2">
    <source>
        <dbReference type="ARBA" id="ARBA00007872"/>
    </source>
</evidence>
<dbReference type="PANTHER" id="PTHR15273:SF8">
    <property type="entry name" value="CERBERUS"/>
    <property type="match status" value="1"/>
</dbReference>
<keyword evidence="10" id="KW-1185">Reference proteome</keyword>
<sequence>MAFLVSLVFLSCWTTVAFTFPHNTFVNTLKGSRVEFESSGSGPDEPFRGIVKVVQLDPHTLAQSGFFKRGLTPRRAPSLSSRSSFPAFLSQGRPGLAPASKTSVSPLHHLHPKSSTEIELKKSQGLQMWQRAIDKREKTMSLPVSLKDTKQTCTAVSFTQRVTADGCDTVTVHNKLCFGQCSSLFVPSEGEFAGLGTGTGPLRRRAPCSRCAPSKAHTVTVPLRCGAEVRERRVMMVEECKCETGSEERSVEAAASMQL</sequence>
<dbReference type="GO" id="GO:0032926">
    <property type="term" value="P:negative regulation of activin receptor signaling pathway"/>
    <property type="evidence" value="ECO:0007669"/>
    <property type="project" value="UniProtKB-ARBA"/>
</dbReference>
<dbReference type="OMA" id="KQTCTAV"/>
<keyword evidence="5" id="KW-1015">Disulfide bond</keyword>
<dbReference type="InterPro" id="IPR016860">
    <property type="entry name" value="Cerberus"/>
</dbReference>
<feature type="chain" id="PRO_5024528211" evidence="6">
    <location>
        <begin position="20"/>
        <end position="259"/>
    </location>
</feature>
<keyword evidence="4 6" id="KW-0732">Signal</keyword>
<accession>A0A3B4VNA4</accession>
<evidence type="ECO:0000259" key="8">
    <source>
        <dbReference type="SMART" id="SM00041"/>
    </source>
</evidence>
<keyword evidence="3 6" id="KW-0964">Secreted</keyword>
<dbReference type="RefSeq" id="XP_022622618.1">
    <property type="nucleotide sequence ID" value="XM_022766897.1"/>
</dbReference>
<dbReference type="KEGG" id="sdu:111237700"/>
<evidence type="ECO:0000256" key="1">
    <source>
        <dbReference type="ARBA" id="ARBA00004613"/>
    </source>
</evidence>
<reference evidence="9" key="2">
    <citation type="submission" date="2025-09" db="UniProtKB">
        <authorList>
            <consortium name="Ensembl"/>
        </authorList>
    </citation>
    <scope>IDENTIFICATION</scope>
</reference>
<dbReference type="GeneTree" id="ENSGT00530000063926"/>
<evidence type="ECO:0000256" key="3">
    <source>
        <dbReference type="ARBA" id="ARBA00022525"/>
    </source>
</evidence>